<evidence type="ECO:0000256" key="3">
    <source>
        <dbReference type="ARBA" id="ARBA00023125"/>
    </source>
</evidence>
<accession>A0A9D4UR66</accession>
<organism evidence="7 8">
    <name type="scientific">Adiantum capillus-veneris</name>
    <name type="common">Maidenhair fern</name>
    <dbReference type="NCBI Taxonomy" id="13818"/>
    <lineage>
        <taxon>Eukaryota</taxon>
        <taxon>Viridiplantae</taxon>
        <taxon>Streptophyta</taxon>
        <taxon>Embryophyta</taxon>
        <taxon>Tracheophyta</taxon>
        <taxon>Polypodiopsida</taxon>
        <taxon>Polypodiidae</taxon>
        <taxon>Polypodiales</taxon>
        <taxon>Pteridineae</taxon>
        <taxon>Pteridaceae</taxon>
        <taxon>Vittarioideae</taxon>
        <taxon>Adiantum</taxon>
    </lineage>
</organism>
<dbReference type="FunFam" id="3.30.730.10:FF:000001">
    <property type="entry name" value="Ethylene-responsive transcription factor 2"/>
    <property type="match status" value="1"/>
</dbReference>
<keyword evidence="4" id="KW-0804">Transcription</keyword>
<dbReference type="SUPFAM" id="SSF54171">
    <property type="entry name" value="DNA-binding domain"/>
    <property type="match status" value="1"/>
</dbReference>
<dbReference type="InterPro" id="IPR036955">
    <property type="entry name" value="AP2/ERF_dom_sf"/>
</dbReference>
<dbReference type="GO" id="GO:0003677">
    <property type="term" value="F:DNA binding"/>
    <property type="evidence" value="ECO:0007669"/>
    <property type="project" value="UniProtKB-KW"/>
</dbReference>
<dbReference type="OrthoDB" id="1931494at2759"/>
<keyword evidence="5" id="KW-0539">Nucleus</keyword>
<evidence type="ECO:0000256" key="4">
    <source>
        <dbReference type="ARBA" id="ARBA00023163"/>
    </source>
</evidence>
<dbReference type="GO" id="GO:0005634">
    <property type="term" value="C:nucleus"/>
    <property type="evidence" value="ECO:0007669"/>
    <property type="project" value="UniProtKB-SubCell"/>
</dbReference>
<sequence length="332" mass="37114">MVAELAQLLLQEDSDALQLGPSIWHFSPQSLDCLDGLHHSFLRLLQAGSSGISACSASCSKRKRKHTYRGIRRRPWGKYAAEIRDPAKRGRVWLGTFDTPEEAARAYDEAAMRIKGKKAKLNFATTNYDISEITLPTDTRTCIYEIDNMQNESHTLWVAQEGTLTNGFASCDCKGQQIYSPQNSKSPHLGSHVNTSTMCREQANEEDTNSVSTQSSGIRDCYLGNMDALNVQEKFYDESNAPTQDSIQNEDEDGHSRIDASTVLLEQVGEGCEGNLSLAMYDGSEGMEDTFFSTSQAIKFEEEEDRNKSPPMLVEYDDLESDNFGFSLWSFD</sequence>
<dbReference type="InterPro" id="IPR001471">
    <property type="entry name" value="AP2/ERF_dom"/>
</dbReference>
<comment type="subcellular location">
    <subcellularLocation>
        <location evidence="1">Nucleus</location>
    </subcellularLocation>
</comment>
<dbReference type="PANTHER" id="PTHR31190:SF142">
    <property type="entry name" value="ETHYLENE-RESPONSIVE TRANSCRIPTION FACTOR RAP2-3"/>
    <property type="match status" value="1"/>
</dbReference>
<evidence type="ECO:0000313" key="8">
    <source>
        <dbReference type="Proteomes" id="UP000886520"/>
    </source>
</evidence>
<comment type="caution">
    <text evidence="7">The sequence shown here is derived from an EMBL/GenBank/DDBJ whole genome shotgun (WGS) entry which is preliminary data.</text>
</comment>
<feature type="domain" description="AP2/ERF" evidence="6">
    <location>
        <begin position="67"/>
        <end position="124"/>
    </location>
</feature>
<dbReference type="InterPro" id="IPR016177">
    <property type="entry name" value="DNA-bd_dom_sf"/>
</dbReference>
<dbReference type="GO" id="GO:0009873">
    <property type="term" value="P:ethylene-activated signaling pathway"/>
    <property type="evidence" value="ECO:0007669"/>
    <property type="project" value="InterPro"/>
</dbReference>
<dbReference type="Pfam" id="PF00847">
    <property type="entry name" value="AP2"/>
    <property type="match status" value="1"/>
</dbReference>
<proteinExistence type="predicted"/>
<protein>
    <recommendedName>
        <fullName evidence="6">AP2/ERF domain-containing protein</fullName>
    </recommendedName>
</protein>
<dbReference type="GO" id="GO:0003700">
    <property type="term" value="F:DNA-binding transcription factor activity"/>
    <property type="evidence" value="ECO:0007669"/>
    <property type="project" value="InterPro"/>
</dbReference>
<evidence type="ECO:0000256" key="1">
    <source>
        <dbReference type="ARBA" id="ARBA00004123"/>
    </source>
</evidence>
<evidence type="ECO:0000259" key="6">
    <source>
        <dbReference type="PROSITE" id="PS51032"/>
    </source>
</evidence>
<keyword evidence="2" id="KW-0805">Transcription regulation</keyword>
<reference evidence="7" key="1">
    <citation type="submission" date="2021-01" db="EMBL/GenBank/DDBJ databases">
        <title>Adiantum capillus-veneris genome.</title>
        <authorList>
            <person name="Fang Y."/>
            <person name="Liao Q."/>
        </authorList>
    </citation>
    <scope>NUCLEOTIDE SEQUENCE</scope>
    <source>
        <strain evidence="7">H3</strain>
        <tissue evidence="7">Leaf</tissue>
    </source>
</reference>
<keyword evidence="8" id="KW-1185">Reference proteome</keyword>
<dbReference type="Proteomes" id="UP000886520">
    <property type="component" value="Chromosome 12"/>
</dbReference>
<dbReference type="EMBL" id="JABFUD020000012">
    <property type="protein sequence ID" value="KAI5072471.1"/>
    <property type="molecule type" value="Genomic_DNA"/>
</dbReference>
<dbReference type="PRINTS" id="PR00367">
    <property type="entry name" value="ETHRSPELEMNT"/>
</dbReference>
<dbReference type="AlphaFoldDB" id="A0A9D4UR66"/>
<evidence type="ECO:0000256" key="5">
    <source>
        <dbReference type="ARBA" id="ARBA00023242"/>
    </source>
</evidence>
<evidence type="ECO:0000256" key="2">
    <source>
        <dbReference type="ARBA" id="ARBA00023015"/>
    </source>
</evidence>
<dbReference type="InterPro" id="IPR044808">
    <property type="entry name" value="ERF_plant"/>
</dbReference>
<gene>
    <name evidence="7" type="ORF">GOP47_0012577</name>
</gene>
<keyword evidence="3" id="KW-0238">DNA-binding</keyword>
<dbReference type="PANTHER" id="PTHR31190">
    <property type="entry name" value="DNA-BINDING DOMAIN"/>
    <property type="match status" value="1"/>
</dbReference>
<dbReference type="PROSITE" id="PS51032">
    <property type="entry name" value="AP2_ERF"/>
    <property type="match status" value="1"/>
</dbReference>
<dbReference type="Gene3D" id="3.30.730.10">
    <property type="entry name" value="AP2/ERF domain"/>
    <property type="match status" value="1"/>
</dbReference>
<name>A0A9D4UR66_ADICA</name>
<dbReference type="SMART" id="SM00380">
    <property type="entry name" value="AP2"/>
    <property type="match status" value="1"/>
</dbReference>
<evidence type="ECO:0000313" key="7">
    <source>
        <dbReference type="EMBL" id="KAI5072471.1"/>
    </source>
</evidence>
<dbReference type="CDD" id="cd00018">
    <property type="entry name" value="AP2"/>
    <property type="match status" value="1"/>
</dbReference>